<comment type="similarity">
    <text evidence="2 4">Belongs to the UDP-N-acetylglucosamine 2-epimerase family.</text>
</comment>
<dbReference type="InterPro" id="IPR003331">
    <property type="entry name" value="UDP_GlcNAc_Epimerase_2_dom"/>
</dbReference>
<dbReference type="AlphaFoldDB" id="A0A1C4XTP6"/>
<keyword evidence="7" id="KW-1185">Reference proteome</keyword>
<dbReference type="GO" id="GO:0008761">
    <property type="term" value="F:UDP-N-acetylglucosamine 2-epimerase activity"/>
    <property type="evidence" value="ECO:0007669"/>
    <property type="project" value="UniProtKB-EC"/>
</dbReference>
<evidence type="ECO:0000313" key="7">
    <source>
        <dbReference type="Proteomes" id="UP000198224"/>
    </source>
</evidence>
<proteinExistence type="inferred from homology"/>
<accession>A0A1C4XTP6</accession>
<gene>
    <name evidence="6" type="ORF">GA0070612_3913</name>
</gene>
<dbReference type="NCBIfam" id="TIGR00236">
    <property type="entry name" value="wecB"/>
    <property type="match status" value="1"/>
</dbReference>
<evidence type="ECO:0000256" key="2">
    <source>
        <dbReference type="ARBA" id="ARBA00038209"/>
    </source>
</evidence>
<feature type="domain" description="UDP-N-acetylglucosamine 2-epimerase" evidence="5">
    <location>
        <begin position="31"/>
        <end position="361"/>
    </location>
</feature>
<dbReference type="EMBL" id="LT607409">
    <property type="protein sequence ID" value="SCF11481.1"/>
    <property type="molecule type" value="Genomic_DNA"/>
</dbReference>
<evidence type="ECO:0000256" key="1">
    <source>
        <dbReference type="ARBA" id="ARBA00023235"/>
    </source>
</evidence>
<dbReference type="CDD" id="cd03786">
    <property type="entry name" value="GTB_UDP-GlcNAc_2-Epimerase"/>
    <property type="match status" value="1"/>
</dbReference>
<keyword evidence="1 4" id="KW-0413">Isomerase</keyword>
<dbReference type="RefSeq" id="WP_088989211.1">
    <property type="nucleotide sequence ID" value="NZ_LT607409.1"/>
</dbReference>
<dbReference type="Proteomes" id="UP000198224">
    <property type="component" value="Chromosome I"/>
</dbReference>
<dbReference type="EC" id="5.1.3.14" evidence="3"/>
<evidence type="ECO:0000256" key="3">
    <source>
        <dbReference type="ARBA" id="ARBA00038858"/>
    </source>
</evidence>
<reference evidence="7" key="1">
    <citation type="submission" date="2016-06" db="EMBL/GenBank/DDBJ databases">
        <authorList>
            <person name="Varghese N."/>
            <person name="Submissions Spin"/>
        </authorList>
    </citation>
    <scope>NUCLEOTIDE SEQUENCE [LARGE SCALE GENOMIC DNA]</scope>
    <source>
        <strain evidence="7">DSM 45160</strain>
    </source>
</reference>
<name>A0A1C4XTP6_9ACTN</name>
<dbReference type="Pfam" id="PF02350">
    <property type="entry name" value="Epimerase_2"/>
    <property type="match status" value="1"/>
</dbReference>
<protein>
    <recommendedName>
        <fullName evidence="3">UDP-N-acetylglucosamine 2-epimerase (non-hydrolyzing)</fullName>
        <ecNumber evidence="3">5.1.3.14</ecNumber>
    </recommendedName>
</protein>
<evidence type="ECO:0000313" key="6">
    <source>
        <dbReference type="EMBL" id="SCF11481.1"/>
    </source>
</evidence>
<sequence>MCASRSTSREVLILAGTRPEGVKTAPLIRRLLDDPRFTVRVADTGQQPGRVAEALAPFGLHPELSLRPQRRTGSLAELAAALITGIDDLLTHHRPAAVVVQGDTTTALAGGTAAFWRRVPVVHLEAGLRTNDLERPFPEEANRAMLARIAALHLAPTRTARANLVGEGISPDAIVVTGNTVVDALHDLIARGTAPPPTWVDPGRKLVVSTVHRRENWGHGVAATVEGLRRLARRRADVEIVLVAHPNPQVREAVTTGLAGVANARVVPPLPYAQMVGLLRAADLVVTDSGGLQEEAATLGVPLLVTRDTTERPEALTAGGGELVGTDPERIVAAGIRHLDAARVAVATSPFGDGRASERSVVAMAGLLNLPTGRLVQRRRVVSSTASVSDN</sequence>
<evidence type="ECO:0000259" key="5">
    <source>
        <dbReference type="Pfam" id="PF02350"/>
    </source>
</evidence>
<dbReference type="InterPro" id="IPR029767">
    <property type="entry name" value="WecB-like"/>
</dbReference>
<dbReference type="Gene3D" id="3.40.50.2000">
    <property type="entry name" value="Glycogen Phosphorylase B"/>
    <property type="match status" value="2"/>
</dbReference>
<dbReference type="PANTHER" id="PTHR43174:SF2">
    <property type="entry name" value="UDP-N-ACETYLGLUCOSAMINE 2-EPIMERASE"/>
    <property type="match status" value="1"/>
</dbReference>
<evidence type="ECO:0000256" key="4">
    <source>
        <dbReference type="RuleBase" id="RU003513"/>
    </source>
</evidence>
<dbReference type="PANTHER" id="PTHR43174">
    <property type="entry name" value="UDP-N-ACETYLGLUCOSAMINE 2-EPIMERASE"/>
    <property type="match status" value="1"/>
</dbReference>
<organism evidence="6 7">
    <name type="scientific">Micromonospora chokoriensis</name>
    <dbReference type="NCBI Taxonomy" id="356851"/>
    <lineage>
        <taxon>Bacteria</taxon>
        <taxon>Bacillati</taxon>
        <taxon>Actinomycetota</taxon>
        <taxon>Actinomycetes</taxon>
        <taxon>Micromonosporales</taxon>
        <taxon>Micromonosporaceae</taxon>
        <taxon>Micromonospora</taxon>
    </lineage>
</organism>
<dbReference type="SUPFAM" id="SSF53756">
    <property type="entry name" value="UDP-Glycosyltransferase/glycogen phosphorylase"/>
    <property type="match status" value="1"/>
</dbReference>